<evidence type="ECO:0000256" key="10">
    <source>
        <dbReference type="ARBA" id="ARBA00038276"/>
    </source>
</evidence>
<proteinExistence type="inferred from homology"/>
<evidence type="ECO:0000256" key="6">
    <source>
        <dbReference type="ARBA" id="ARBA00022741"/>
    </source>
</evidence>
<dbReference type="GO" id="GO:0046872">
    <property type="term" value="F:metal ion binding"/>
    <property type="evidence" value="ECO:0007669"/>
    <property type="project" value="UniProtKB-KW"/>
</dbReference>
<keyword evidence="4" id="KW-0548">Nucleotidyltransferase</keyword>
<dbReference type="InterPro" id="IPR052038">
    <property type="entry name" value="Type-VII_TA_antitoxin"/>
</dbReference>
<dbReference type="GO" id="GO:0070733">
    <property type="term" value="F:AMPylase activity"/>
    <property type="evidence" value="ECO:0007669"/>
    <property type="project" value="UniProtKB-EC"/>
</dbReference>
<feature type="domain" description="Polymerase nucleotidyl transferase" evidence="13">
    <location>
        <begin position="9"/>
        <end position="96"/>
    </location>
</feature>
<organism evidence="14 15">
    <name type="scientific">Candidatus Terraquivivens tikiterensis</name>
    <dbReference type="NCBI Taxonomy" id="1980982"/>
    <lineage>
        <taxon>Archaea</taxon>
        <taxon>Nitrososphaerota</taxon>
        <taxon>Candidatus Wolframiiraptoraceae</taxon>
        <taxon>Candidatus Terraquivivens</taxon>
    </lineage>
</organism>
<evidence type="ECO:0000256" key="3">
    <source>
        <dbReference type="ARBA" id="ARBA00022679"/>
    </source>
</evidence>
<evidence type="ECO:0000256" key="5">
    <source>
        <dbReference type="ARBA" id="ARBA00022723"/>
    </source>
</evidence>
<evidence type="ECO:0000256" key="2">
    <source>
        <dbReference type="ARBA" id="ARBA00022649"/>
    </source>
</evidence>
<evidence type="ECO:0000256" key="9">
    <source>
        <dbReference type="ARBA" id="ARBA00034531"/>
    </source>
</evidence>
<comment type="cofactor">
    <cofactor evidence="1">
        <name>Mg(2+)</name>
        <dbReference type="ChEBI" id="CHEBI:18420"/>
    </cofactor>
</comment>
<keyword evidence="7" id="KW-0067">ATP-binding</keyword>
<comment type="caution">
    <text evidence="14">The sequence shown here is derived from an EMBL/GenBank/DDBJ whole genome shotgun (WGS) entry which is preliminary data.</text>
</comment>
<dbReference type="Gene3D" id="3.30.460.10">
    <property type="entry name" value="Beta Polymerase, domain 2"/>
    <property type="match status" value="1"/>
</dbReference>
<dbReference type="EMBL" id="NDWU01000001">
    <property type="protein sequence ID" value="PUA34294.1"/>
    <property type="molecule type" value="Genomic_DNA"/>
</dbReference>
<evidence type="ECO:0000256" key="4">
    <source>
        <dbReference type="ARBA" id="ARBA00022695"/>
    </source>
</evidence>
<dbReference type="AlphaFoldDB" id="A0A2R7Y9T6"/>
<dbReference type="PANTHER" id="PTHR33571">
    <property type="entry name" value="SSL8005 PROTEIN"/>
    <property type="match status" value="1"/>
</dbReference>
<evidence type="ECO:0000256" key="1">
    <source>
        <dbReference type="ARBA" id="ARBA00001946"/>
    </source>
</evidence>
<keyword evidence="6" id="KW-0547">Nucleotide-binding</keyword>
<comment type="catalytic activity">
    <reaction evidence="12">
        <text>L-tyrosyl-[protein] + ATP = O-(5'-adenylyl)-L-tyrosyl-[protein] + diphosphate</text>
        <dbReference type="Rhea" id="RHEA:54288"/>
        <dbReference type="Rhea" id="RHEA-COMP:10136"/>
        <dbReference type="Rhea" id="RHEA-COMP:13846"/>
        <dbReference type="ChEBI" id="CHEBI:30616"/>
        <dbReference type="ChEBI" id="CHEBI:33019"/>
        <dbReference type="ChEBI" id="CHEBI:46858"/>
        <dbReference type="ChEBI" id="CHEBI:83624"/>
        <dbReference type="EC" id="2.7.7.108"/>
    </reaction>
</comment>
<dbReference type="EC" id="2.7.7.108" evidence="9"/>
<accession>A0A2R7Y9T6</accession>
<dbReference type="SUPFAM" id="SSF81301">
    <property type="entry name" value="Nucleotidyltransferase"/>
    <property type="match status" value="1"/>
</dbReference>
<evidence type="ECO:0000313" key="14">
    <source>
        <dbReference type="EMBL" id="PUA34294.1"/>
    </source>
</evidence>
<sequence length="100" mass="11509">MPDTNTILRKIEENMSVIRGYGVKRIGIFGSYVKGKQKPDSDIDVIVEFEKGKKTFDNYMELKFFLEELLKNKVDLVISESIKPELKPYILKSVRYAAGC</sequence>
<comment type="catalytic activity">
    <reaction evidence="11">
        <text>O-(5'-adenylyl)-L-tyrosyl-[protein] + ATP = O-[5'-(adenylyl-(5'-&gt;3')-adenylyl)]-L-tyrosyl-[protein] + diphosphate</text>
        <dbReference type="Rhea" id="RHEA:66528"/>
        <dbReference type="Rhea" id="RHEA-COMP:13846"/>
        <dbReference type="Rhea" id="RHEA-COMP:17046"/>
        <dbReference type="ChEBI" id="CHEBI:30616"/>
        <dbReference type="ChEBI" id="CHEBI:33019"/>
        <dbReference type="ChEBI" id="CHEBI:83624"/>
        <dbReference type="ChEBI" id="CHEBI:167160"/>
    </reaction>
</comment>
<evidence type="ECO:0000256" key="7">
    <source>
        <dbReference type="ARBA" id="ARBA00022840"/>
    </source>
</evidence>
<dbReference type="InterPro" id="IPR002934">
    <property type="entry name" value="Polymerase_NTP_transf_dom"/>
</dbReference>
<protein>
    <recommendedName>
        <fullName evidence="9">protein adenylyltransferase</fullName>
        <ecNumber evidence="9">2.7.7.108</ecNumber>
    </recommendedName>
</protein>
<keyword evidence="5" id="KW-0479">Metal-binding</keyword>
<dbReference type="Proteomes" id="UP000244066">
    <property type="component" value="Unassembled WGS sequence"/>
</dbReference>
<dbReference type="CDD" id="cd05403">
    <property type="entry name" value="NT_KNTase_like"/>
    <property type="match status" value="1"/>
</dbReference>
<evidence type="ECO:0000259" key="13">
    <source>
        <dbReference type="Pfam" id="PF01909"/>
    </source>
</evidence>
<keyword evidence="8" id="KW-0460">Magnesium</keyword>
<keyword evidence="2" id="KW-1277">Toxin-antitoxin system</keyword>
<gene>
    <name evidence="14" type="ORF">B9J98_00130</name>
</gene>
<evidence type="ECO:0000313" key="15">
    <source>
        <dbReference type="Proteomes" id="UP000244066"/>
    </source>
</evidence>
<evidence type="ECO:0000256" key="12">
    <source>
        <dbReference type="ARBA" id="ARBA00048696"/>
    </source>
</evidence>
<comment type="similarity">
    <text evidence="10">Belongs to the MntA antitoxin family.</text>
</comment>
<evidence type="ECO:0000256" key="8">
    <source>
        <dbReference type="ARBA" id="ARBA00022842"/>
    </source>
</evidence>
<evidence type="ECO:0000256" key="11">
    <source>
        <dbReference type="ARBA" id="ARBA00047518"/>
    </source>
</evidence>
<reference evidence="14 15" key="1">
    <citation type="submission" date="2017-04" db="EMBL/GenBank/DDBJ databases">
        <title>Draft Aigarchaeota genome from a New Zealand hot spring.</title>
        <authorList>
            <person name="Reysenbach A.-L."/>
            <person name="Donaho J.A."/>
            <person name="Gerhart J."/>
            <person name="Kelley J.F."/>
            <person name="Kouba K."/>
            <person name="Podar M."/>
            <person name="Stott M."/>
        </authorList>
    </citation>
    <scope>NUCLEOTIDE SEQUENCE [LARGE SCALE GENOMIC DNA]</scope>
    <source>
        <strain evidence="14">NZ13_MG1</strain>
    </source>
</reference>
<keyword evidence="3 14" id="KW-0808">Transferase</keyword>
<dbReference type="GO" id="GO:0005524">
    <property type="term" value="F:ATP binding"/>
    <property type="evidence" value="ECO:0007669"/>
    <property type="project" value="UniProtKB-KW"/>
</dbReference>
<dbReference type="Pfam" id="PF01909">
    <property type="entry name" value="NTP_transf_2"/>
    <property type="match status" value="1"/>
</dbReference>
<dbReference type="PANTHER" id="PTHR33571:SF14">
    <property type="entry name" value="PROTEIN ADENYLYLTRANSFERASE MJ0435-RELATED"/>
    <property type="match status" value="1"/>
</dbReference>
<dbReference type="InterPro" id="IPR043519">
    <property type="entry name" value="NT_sf"/>
</dbReference>
<name>A0A2R7Y9T6_9ARCH</name>